<dbReference type="EMBL" id="JAACNH010000259">
    <property type="protein sequence ID" value="KAG8431301.1"/>
    <property type="molecule type" value="Genomic_DNA"/>
</dbReference>
<feature type="domain" description="SAP" evidence="6">
    <location>
        <begin position="20"/>
        <end position="54"/>
    </location>
</feature>
<dbReference type="AlphaFoldDB" id="A0A8T2IL71"/>
<keyword evidence="2" id="KW-0805">Transcription regulation</keyword>
<keyword evidence="8" id="KW-1185">Reference proteome</keyword>
<feature type="region of interest" description="Disordered" evidence="5">
    <location>
        <begin position="58"/>
        <end position="84"/>
    </location>
</feature>
<dbReference type="GO" id="GO:0003682">
    <property type="term" value="F:chromatin binding"/>
    <property type="evidence" value="ECO:0007669"/>
    <property type="project" value="InterPro"/>
</dbReference>
<evidence type="ECO:0000256" key="2">
    <source>
        <dbReference type="ARBA" id="ARBA00023015"/>
    </source>
</evidence>
<accession>A0A8T2IL71</accession>
<dbReference type="InterPro" id="IPR003034">
    <property type="entry name" value="SAP_dom"/>
</dbReference>
<organism evidence="7 8">
    <name type="scientific">Hymenochirus boettgeri</name>
    <name type="common">Congo dwarf clawed frog</name>
    <dbReference type="NCBI Taxonomy" id="247094"/>
    <lineage>
        <taxon>Eukaryota</taxon>
        <taxon>Metazoa</taxon>
        <taxon>Chordata</taxon>
        <taxon>Craniata</taxon>
        <taxon>Vertebrata</taxon>
        <taxon>Euteleostomi</taxon>
        <taxon>Amphibia</taxon>
        <taxon>Batrachia</taxon>
        <taxon>Anura</taxon>
        <taxon>Pipoidea</taxon>
        <taxon>Pipidae</taxon>
        <taxon>Pipinae</taxon>
        <taxon>Hymenochirus</taxon>
    </lineage>
</organism>
<dbReference type="GO" id="GO:0005634">
    <property type="term" value="C:nucleus"/>
    <property type="evidence" value="ECO:0007669"/>
    <property type="project" value="UniProtKB-SubCell"/>
</dbReference>
<evidence type="ECO:0000256" key="5">
    <source>
        <dbReference type="SAM" id="MobiDB-lite"/>
    </source>
</evidence>
<dbReference type="Pfam" id="PF02037">
    <property type="entry name" value="SAP"/>
    <property type="match status" value="1"/>
</dbReference>
<dbReference type="PANTHER" id="PTHR16073:SF9">
    <property type="entry name" value="DEVELOPMENTAL PLURIPOTENCY-ASSOCIATED PROTEIN 2_4 C-TERMINAL DOMAIN-CONTAINING PROTEIN"/>
    <property type="match status" value="1"/>
</dbReference>
<keyword evidence="4" id="KW-0539">Nucleus</keyword>
<dbReference type="PROSITE" id="PS50800">
    <property type="entry name" value="SAP"/>
    <property type="match status" value="1"/>
</dbReference>
<protein>
    <recommendedName>
        <fullName evidence="6">SAP domain-containing protein</fullName>
    </recommendedName>
</protein>
<dbReference type="PANTHER" id="PTHR16073">
    <property type="entry name" value="DCR DOMAIN-CONTAINING PROTEIN"/>
    <property type="match status" value="1"/>
</dbReference>
<sequence>MPRQRGKAPAPEPTLNPSTLHLLKRSQLQQHCKKLGLRGSGKNAELIQRLQEYFKKAAAPEPDLPKTPTIEAREDPPEEETGGRGWCVIHGQELTVDSWKQLFLRCGRVCVTFDGSCIPLHLIPASVPTPCGLKDNLICMECFERNQEKELRLQQKTSFQDKNYPLTGQMRKSNMISNPRSRKKSGRFHPQEDPEYARKVDELLDQLATGQVDSQKILKPICPAVVHSPLAKAENSPIPINR</sequence>
<comment type="subcellular location">
    <subcellularLocation>
        <location evidence="1">Nucleus</location>
    </subcellularLocation>
</comment>
<dbReference type="InterPro" id="IPR036361">
    <property type="entry name" value="SAP_dom_sf"/>
</dbReference>
<dbReference type="GO" id="GO:0048731">
    <property type="term" value="P:system development"/>
    <property type="evidence" value="ECO:0007669"/>
    <property type="project" value="TreeGrafter"/>
</dbReference>
<feature type="compositionally biased region" description="Polar residues" evidence="5">
    <location>
        <begin position="170"/>
        <end position="179"/>
    </location>
</feature>
<name>A0A8T2IL71_9PIPI</name>
<evidence type="ECO:0000256" key="4">
    <source>
        <dbReference type="ARBA" id="ARBA00023242"/>
    </source>
</evidence>
<dbReference type="SMART" id="SM00513">
    <property type="entry name" value="SAP"/>
    <property type="match status" value="1"/>
</dbReference>
<dbReference type="Gene3D" id="1.10.720.30">
    <property type="entry name" value="SAP domain"/>
    <property type="match status" value="1"/>
</dbReference>
<gene>
    <name evidence="7" type="ORF">GDO86_019099</name>
</gene>
<proteinExistence type="predicted"/>
<dbReference type="Pfam" id="PF14047">
    <property type="entry name" value="DCR"/>
    <property type="match status" value="1"/>
</dbReference>
<feature type="region of interest" description="Disordered" evidence="5">
    <location>
        <begin position="164"/>
        <end position="194"/>
    </location>
</feature>
<evidence type="ECO:0000313" key="7">
    <source>
        <dbReference type="EMBL" id="KAG8431301.1"/>
    </source>
</evidence>
<keyword evidence="3" id="KW-0804">Transcription</keyword>
<evidence type="ECO:0000313" key="8">
    <source>
        <dbReference type="Proteomes" id="UP000812440"/>
    </source>
</evidence>
<evidence type="ECO:0000259" key="6">
    <source>
        <dbReference type="PROSITE" id="PS50800"/>
    </source>
</evidence>
<comment type="caution">
    <text evidence="7">The sequence shown here is derived from an EMBL/GenBank/DDBJ whole genome shotgun (WGS) entry which is preliminary data.</text>
</comment>
<dbReference type="SUPFAM" id="SSF68906">
    <property type="entry name" value="SAP domain"/>
    <property type="match status" value="1"/>
</dbReference>
<dbReference type="Proteomes" id="UP000812440">
    <property type="component" value="Unassembled WGS sequence"/>
</dbReference>
<evidence type="ECO:0000256" key="1">
    <source>
        <dbReference type="ARBA" id="ARBA00004123"/>
    </source>
</evidence>
<evidence type="ECO:0000256" key="3">
    <source>
        <dbReference type="ARBA" id="ARBA00023163"/>
    </source>
</evidence>
<dbReference type="OrthoDB" id="5964929at2759"/>
<dbReference type="InterPro" id="IPR039590">
    <property type="entry name" value="Dppa2/4"/>
</dbReference>
<reference evidence="7" key="1">
    <citation type="thesis" date="2020" institute="ProQuest LLC" country="789 East Eisenhower Parkway, Ann Arbor, MI, USA">
        <title>Comparative Genomics and Chromosome Evolution.</title>
        <authorList>
            <person name="Mudd A.B."/>
        </authorList>
    </citation>
    <scope>NUCLEOTIDE SEQUENCE</scope>
    <source>
        <strain evidence="7">Female2</strain>
        <tissue evidence="7">Blood</tissue>
    </source>
</reference>
<dbReference type="InterPro" id="IPR025891">
    <property type="entry name" value="Dppa2/4_C_dom"/>
</dbReference>